<sequence length="355" mass="39797">MKKLIFFSILPALIFIPVFSMAQHAAGVSLSLSKAINLATNNQPLLREAEDYVKVAQGKLQQFESSKYPQISAALSYDYIGPIPSIVIPFGPGGRFDLAPANNFNEHIDVKYLIFDFNRRNEWINLLKSNKLAEQEKINLLKNRLAYRTVQAFYSVLFFRKSLKVKDEQMNDLLQHLATAKKLVETGSAISLDTLTTHVRVTAIGNQKMGIDNLLRQNEIVLKSLLNLHNTSNIHLTGGFVTSVPKMSLDSLITVAFANREEIKLTKIGEQAANIQENIAKLSKMPTLSAIGSYGIKNGYPDALYKMRSNWLLGLSANIPIFDGYMKKAKMETATWSVHAVQNHLDDLRKTISRE</sequence>
<dbReference type="InterPro" id="IPR051906">
    <property type="entry name" value="TolC-like"/>
</dbReference>
<reference evidence="7" key="1">
    <citation type="submission" date="2018-06" db="EMBL/GenBank/DDBJ databases">
        <authorList>
            <person name="Zhirakovskaya E."/>
        </authorList>
    </citation>
    <scope>NUCLEOTIDE SEQUENCE</scope>
</reference>
<name>A0A3B0URP3_9ZZZZ</name>
<dbReference type="GO" id="GO:0015562">
    <property type="term" value="F:efflux transmembrane transporter activity"/>
    <property type="evidence" value="ECO:0007669"/>
    <property type="project" value="InterPro"/>
</dbReference>
<evidence type="ECO:0000256" key="4">
    <source>
        <dbReference type="ARBA" id="ARBA00022692"/>
    </source>
</evidence>
<dbReference type="GO" id="GO:1990281">
    <property type="term" value="C:efflux pump complex"/>
    <property type="evidence" value="ECO:0007669"/>
    <property type="project" value="TreeGrafter"/>
</dbReference>
<evidence type="ECO:0000256" key="2">
    <source>
        <dbReference type="ARBA" id="ARBA00022448"/>
    </source>
</evidence>
<dbReference type="EMBL" id="UOET01000175">
    <property type="protein sequence ID" value="VAW27907.1"/>
    <property type="molecule type" value="Genomic_DNA"/>
</dbReference>
<comment type="subcellular location">
    <subcellularLocation>
        <location evidence="1">Cell outer membrane</location>
    </subcellularLocation>
</comment>
<keyword evidence="2" id="KW-0813">Transport</keyword>
<keyword evidence="3" id="KW-1134">Transmembrane beta strand</keyword>
<dbReference type="InterPro" id="IPR003423">
    <property type="entry name" value="OMP_efflux"/>
</dbReference>
<keyword evidence="5" id="KW-0472">Membrane</keyword>
<evidence type="ECO:0000256" key="6">
    <source>
        <dbReference type="ARBA" id="ARBA00023237"/>
    </source>
</evidence>
<dbReference type="SUPFAM" id="SSF56954">
    <property type="entry name" value="Outer membrane efflux proteins (OEP)"/>
    <property type="match status" value="1"/>
</dbReference>
<dbReference type="Gene3D" id="1.20.1600.10">
    <property type="entry name" value="Outer membrane efflux proteins (OEP)"/>
    <property type="match status" value="1"/>
</dbReference>
<gene>
    <name evidence="7" type="ORF">MNBD_BACTEROID07-2034</name>
</gene>
<evidence type="ECO:0000313" key="7">
    <source>
        <dbReference type="EMBL" id="VAW27907.1"/>
    </source>
</evidence>
<dbReference type="GO" id="GO:0015288">
    <property type="term" value="F:porin activity"/>
    <property type="evidence" value="ECO:0007669"/>
    <property type="project" value="TreeGrafter"/>
</dbReference>
<keyword evidence="4" id="KW-0812">Transmembrane</keyword>
<dbReference type="GO" id="GO:0009279">
    <property type="term" value="C:cell outer membrane"/>
    <property type="evidence" value="ECO:0007669"/>
    <property type="project" value="UniProtKB-SubCell"/>
</dbReference>
<feature type="non-terminal residue" evidence="7">
    <location>
        <position position="355"/>
    </location>
</feature>
<evidence type="ECO:0000256" key="1">
    <source>
        <dbReference type="ARBA" id="ARBA00004442"/>
    </source>
</evidence>
<keyword evidence="6" id="KW-0998">Cell outer membrane</keyword>
<protein>
    <recommendedName>
        <fullName evidence="8">Outer membrane efflux protein</fullName>
    </recommendedName>
</protein>
<organism evidence="7">
    <name type="scientific">hydrothermal vent metagenome</name>
    <dbReference type="NCBI Taxonomy" id="652676"/>
    <lineage>
        <taxon>unclassified sequences</taxon>
        <taxon>metagenomes</taxon>
        <taxon>ecological metagenomes</taxon>
    </lineage>
</organism>
<dbReference type="Pfam" id="PF02321">
    <property type="entry name" value="OEP"/>
    <property type="match status" value="1"/>
</dbReference>
<dbReference type="AlphaFoldDB" id="A0A3B0URP3"/>
<proteinExistence type="predicted"/>
<evidence type="ECO:0000256" key="5">
    <source>
        <dbReference type="ARBA" id="ARBA00023136"/>
    </source>
</evidence>
<evidence type="ECO:0008006" key="8">
    <source>
        <dbReference type="Google" id="ProtNLM"/>
    </source>
</evidence>
<evidence type="ECO:0000256" key="3">
    <source>
        <dbReference type="ARBA" id="ARBA00022452"/>
    </source>
</evidence>
<dbReference type="PANTHER" id="PTHR30026">
    <property type="entry name" value="OUTER MEMBRANE PROTEIN TOLC"/>
    <property type="match status" value="1"/>
</dbReference>
<accession>A0A3B0URP3</accession>
<dbReference type="PANTHER" id="PTHR30026:SF20">
    <property type="entry name" value="OUTER MEMBRANE PROTEIN TOLC"/>
    <property type="match status" value="1"/>
</dbReference>